<comment type="caution">
    <text evidence="1">The sequence shown here is derived from an EMBL/GenBank/DDBJ whole genome shotgun (WGS) entry which is preliminary data.</text>
</comment>
<evidence type="ECO:0000313" key="2">
    <source>
        <dbReference type="Proteomes" id="UP000298517"/>
    </source>
</evidence>
<gene>
    <name evidence="1" type="ORF">E2488_12870</name>
</gene>
<accession>A0A4Y8AQL8</accession>
<organism evidence="1 2">
    <name type="scientific">Gramella jeungdoensis</name>
    <dbReference type="NCBI Taxonomy" id="708091"/>
    <lineage>
        <taxon>Bacteria</taxon>
        <taxon>Pseudomonadati</taxon>
        <taxon>Bacteroidota</taxon>
        <taxon>Flavobacteriia</taxon>
        <taxon>Flavobacteriales</taxon>
        <taxon>Flavobacteriaceae</taxon>
        <taxon>Christiangramia</taxon>
    </lineage>
</organism>
<dbReference type="RefSeq" id="WP_134248778.1">
    <property type="nucleotide sequence ID" value="NZ_SNQI01000004.1"/>
</dbReference>
<dbReference type="OrthoDB" id="1113003at2"/>
<dbReference type="SUPFAM" id="SSF55729">
    <property type="entry name" value="Acyl-CoA N-acyltransferases (Nat)"/>
    <property type="match status" value="1"/>
</dbReference>
<name>A0A4Y8AQL8_9FLAO</name>
<reference evidence="1 2" key="1">
    <citation type="journal article" date="2011" name="J. Microbiol.">
        <title>Gramella jeungdoensis sp. nov., isolated from a solar saltern in Korea.</title>
        <authorList>
            <person name="Joung Y."/>
            <person name="Kim H."/>
            <person name="Jang T."/>
            <person name="Ahn T.S."/>
            <person name="Joh K."/>
        </authorList>
    </citation>
    <scope>NUCLEOTIDE SEQUENCE [LARGE SCALE GENOMIC DNA]</scope>
    <source>
        <strain evidence="1 2">KCTC 23123</strain>
    </source>
</reference>
<dbReference type="EMBL" id="SNQI01000004">
    <property type="protein sequence ID" value="TEW73075.1"/>
    <property type="molecule type" value="Genomic_DNA"/>
</dbReference>
<protein>
    <recommendedName>
        <fullName evidence="3">GNAT family N-acetyltransferase</fullName>
    </recommendedName>
</protein>
<evidence type="ECO:0000313" key="1">
    <source>
        <dbReference type="EMBL" id="TEW73075.1"/>
    </source>
</evidence>
<keyword evidence="2" id="KW-1185">Reference proteome</keyword>
<dbReference type="InterPro" id="IPR016181">
    <property type="entry name" value="Acyl_CoA_acyltransferase"/>
</dbReference>
<sequence length="292" mass="34552">MIRYFKQNEIDIAKYDACIEASINTRIYAFSWYLDCVSDNWDVLVLNDYDAVMPLPWRQKYFIKYIYPPAWIQQLGVFSPNEISEKLVLDFINVIPKKFKKVTIQFNSDNKFQLQNVTERVNYILPLNKPYEEIYKGYRKDRKDRLKQVKSKNYIVRKINIEDLVYAGKKYYSYLKIKEEDYSKLKELSISIKNNNNGFLLGVYTNNNQFLGGSFLLKDKSRITYLFSVATEIGKKDQIISQVVNEIIEEHSNCNLVLDFEGSMIDGIASFYRSFGAIEEEYFSFEKSFHLF</sequence>
<dbReference type="AlphaFoldDB" id="A0A4Y8AQL8"/>
<evidence type="ECO:0008006" key="3">
    <source>
        <dbReference type="Google" id="ProtNLM"/>
    </source>
</evidence>
<dbReference type="Proteomes" id="UP000298517">
    <property type="component" value="Unassembled WGS sequence"/>
</dbReference>
<dbReference type="Gene3D" id="3.40.630.30">
    <property type="match status" value="1"/>
</dbReference>
<proteinExistence type="predicted"/>